<reference evidence="7 8" key="1">
    <citation type="journal article" date="2015" name="Genome Biol. Evol.">
        <title>Phylogenomic analyses indicate that early fungi evolved digesting cell walls of algal ancestors of land plants.</title>
        <authorList>
            <person name="Chang Y."/>
            <person name="Wang S."/>
            <person name="Sekimoto S."/>
            <person name="Aerts A.L."/>
            <person name="Choi C."/>
            <person name="Clum A."/>
            <person name="LaButti K.M."/>
            <person name="Lindquist E.A."/>
            <person name="Yee Ngan C."/>
            <person name="Ohm R.A."/>
            <person name="Salamov A.A."/>
            <person name="Grigoriev I.V."/>
            <person name="Spatafora J.W."/>
            <person name="Berbee M.L."/>
        </authorList>
    </citation>
    <scope>NUCLEOTIDE SEQUENCE [LARGE SCALE GENOMIC DNA]</scope>
    <source>
        <strain evidence="7 8">NRRL 1564</strain>
    </source>
</reference>
<dbReference type="GO" id="GO:0005737">
    <property type="term" value="C:cytoplasm"/>
    <property type="evidence" value="ECO:0007669"/>
    <property type="project" value="InterPro"/>
</dbReference>
<dbReference type="InterPro" id="IPR011993">
    <property type="entry name" value="PH-like_dom_sf"/>
</dbReference>
<protein>
    <recommendedName>
        <fullName evidence="9">ArfGap-domain-containing protein</fullName>
    </recommendedName>
</protein>
<dbReference type="PROSITE" id="PS50003">
    <property type="entry name" value="PH_DOMAIN"/>
    <property type="match status" value="1"/>
</dbReference>
<dbReference type="PROSITE" id="PS50115">
    <property type="entry name" value="ARFGAP"/>
    <property type="match status" value="1"/>
</dbReference>
<accession>A0A2G5B9U2</accession>
<dbReference type="InterPro" id="IPR004148">
    <property type="entry name" value="BAR_dom"/>
</dbReference>
<keyword evidence="1" id="KW-0479">Metal-binding</keyword>
<dbReference type="AlphaFoldDB" id="A0A2G5B9U2"/>
<dbReference type="Gene3D" id="1.20.1270.60">
    <property type="entry name" value="Arfaptin homology (AH) domain/BAR domain"/>
    <property type="match status" value="1"/>
</dbReference>
<evidence type="ECO:0000256" key="4">
    <source>
        <dbReference type="PROSITE-ProRule" id="PRU00288"/>
    </source>
</evidence>
<feature type="non-terminal residue" evidence="7">
    <location>
        <position position="913"/>
    </location>
</feature>
<dbReference type="SUPFAM" id="SSF103657">
    <property type="entry name" value="BAR/IMD domain-like"/>
    <property type="match status" value="1"/>
</dbReference>
<dbReference type="GO" id="GO:0008270">
    <property type="term" value="F:zinc ion binding"/>
    <property type="evidence" value="ECO:0007669"/>
    <property type="project" value="UniProtKB-KW"/>
</dbReference>
<dbReference type="OrthoDB" id="10266696at2759"/>
<evidence type="ECO:0000259" key="5">
    <source>
        <dbReference type="PROSITE" id="PS50003"/>
    </source>
</evidence>
<evidence type="ECO:0000313" key="8">
    <source>
        <dbReference type="Proteomes" id="UP000242474"/>
    </source>
</evidence>
<gene>
    <name evidence="7" type="ORF">COEREDRAFT_74993</name>
</gene>
<feature type="domain" description="Arf-GAP" evidence="6">
    <location>
        <begin position="799"/>
        <end position="913"/>
    </location>
</feature>
<dbReference type="SUPFAM" id="SSF50729">
    <property type="entry name" value="PH domain-like"/>
    <property type="match status" value="1"/>
</dbReference>
<evidence type="ECO:0000259" key="6">
    <source>
        <dbReference type="PROSITE" id="PS50115"/>
    </source>
</evidence>
<dbReference type="Gene3D" id="2.30.29.30">
    <property type="entry name" value="Pleckstrin-homology domain (PH domain)/Phosphotyrosine-binding domain (PTB)"/>
    <property type="match status" value="1"/>
</dbReference>
<evidence type="ECO:0000256" key="2">
    <source>
        <dbReference type="ARBA" id="ARBA00022771"/>
    </source>
</evidence>
<dbReference type="Proteomes" id="UP000242474">
    <property type="component" value="Unassembled WGS sequence"/>
</dbReference>
<dbReference type="EMBL" id="KZ303507">
    <property type="protein sequence ID" value="PIA15497.1"/>
    <property type="molecule type" value="Genomic_DNA"/>
</dbReference>
<evidence type="ECO:0000313" key="7">
    <source>
        <dbReference type="EMBL" id="PIA15497.1"/>
    </source>
</evidence>
<dbReference type="Gene3D" id="1.10.220.150">
    <property type="entry name" value="Arf GTPase activating protein"/>
    <property type="match status" value="1"/>
</dbReference>
<dbReference type="InterPro" id="IPR037278">
    <property type="entry name" value="ARFGAP/RecO"/>
</dbReference>
<name>A0A2G5B9U2_COERN</name>
<dbReference type="CDD" id="cd08204">
    <property type="entry name" value="ArfGap"/>
    <property type="match status" value="1"/>
</dbReference>
<evidence type="ECO:0008006" key="9">
    <source>
        <dbReference type="Google" id="ProtNLM"/>
    </source>
</evidence>
<sequence length="913" mass="99659">MAGRLAVVLIDGGRTDEYELTGANSCWRLRCAGAAPLLQPIKQSIKSQLEIDGAVFPTSLRLVPAYTVEARGQVIVQGSLNEDAVPTIGLRRENGSIERLVVQRQTNTQGGLGFCTEWTCGSGAAGVVSLQISGVGSCNGAGLDSCFEMFVSGGVTLPMSPVSAARTADDVQLSAAVTAAANTASITAVPTEQKHQHISAHSSHVFYTMLRHHEWRKQQKNAQQQSSEAEDSQAQLHKNIASTQHPLFSQWTAEDSPQFRATLKRLEVQAQQSRTKYKEMWRQTTGLREAYQGFMRELTGALAMIESLAVVQPLAGFMAAMKTDINQQLNTVCTNWDLVVVTYAKRMYERTFRQLDERRVEFEQASEQYYTELTKYLKSKTSRDDEHRDAAIAQGRAQFDAARWGYFLELWTATAGWSELEMFVTVAKWAQSVARASAAGRVEAEMGQHALQQIVEDIPTAYDEVRQQRSEVTEFQALVENPFGGVVREHALTPTDGTADSDEYVRVSLESFADAARPSVQLQQPPAMRQSASAGHVARWHPMERHGIGALRLSAVQMHVAETPAEPSAGEGRAGLSSKRSLDLARQMAAASLGREDSGGTARGEREGFLLARVNMATAGVRQVTERNMRAAGNSAWRQYWCEVSGGRFCKYTNWRAEGAPQPKGEPLDLSLATVRVLAPEDKQASRRRFCFEIITPTYYGIFQATGAGDMGAWVDSLRRAIELSLLNSTRRAEVVPRRVSSSGDDGRARMAAARLSRLSHFSGSDSMTTLSSINASLASIGRADDTFGRGGARHESTTELLPLLLLHDAANAECADCGAARPDWCSLNLGVLVCIACSGVHRSLGTHVSKVRSLTLDVTSFTPVAVALLRATGNALGRRVFEAQAVAAARRPAADCDVFTRTRFIEAKYVAR</sequence>
<dbReference type="InterPro" id="IPR045258">
    <property type="entry name" value="ACAP1/2/3-like"/>
</dbReference>
<dbReference type="SUPFAM" id="SSF57863">
    <property type="entry name" value="ArfGap/RecO-like zinc finger"/>
    <property type="match status" value="1"/>
</dbReference>
<dbReference type="InterPro" id="IPR038508">
    <property type="entry name" value="ArfGAP_dom_sf"/>
</dbReference>
<dbReference type="PRINTS" id="PR00405">
    <property type="entry name" value="REVINTRACTNG"/>
</dbReference>
<dbReference type="Pfam" id="PF01412">
    <property type="entry name" value="ArfGap"/>
    <property type="match status" value="1"/>
</dbReference>
<proteinExistence type="predicted"/>
<feature type="domain" description="PH" evidence="5">
    <location>
        <begin position="603"/>
        <end position="723"/>
    </location>
</feature>
<dbReference type="STRING" id="763665.A0A2G5B9U2"/>
<keyword evidence="8" id="KW-1185">Reference proteome</keyword>
<evidence type="ECO:0000256" key="3">
    <source>
        <dbReference type="ARBA" id="ARBA00022833"/>
    </source>
</evidence>
<keyword evidence="3" id="KW-0862">Zinc</keyword>
<dbReference type="SMART" id="SM00233">
    <property type="entry name" value="PH"/>
    <property type="match status" value="1"/>
</dbReference>
<dbReference type="InterPro" id="IPR027267">
    <property type="entry name" value="AH/BAR_dom_sf"/>
</dbReference>
<dbReference type="InterPro" id="IPR001164">
    <property type="entry name" value="ArfGAP_dom"/>
</dbReference>
<dbReference type="InterPro" id="IPR001849">
    <property type="entry name" value="PH_domain"/>
</dbReference>
<dbReference type="PANTHER" id="PTHR23180:SF160">
    <property type="entry name" value="ADP-RIBOSYLATION FACTOR GTPASE-ACTIVATING PROTEIN EFFECTOR PROTEIN 1"/>
    <property type="match status" value="1"/>
</dbReference>
<dbReference type="GO" id="GO:0005096">
    <property type="term" value="F:GTPase activator activity"/>
    <property type="evidence" value="ECO:0007669"/>
    <property type="project" value="InterPro"/>
</dbReference>
<organism evidence="7 8">
    <name type="scientific">Coemansia reversa (strain ATCC 12441 / NRRL 1564)</name>
    <dbReference type="NCBI Taxonomy" id="763665"/>
    <lineage>
        <taxon>Eukaryota</taxon>
        <taxon>Fungi</taxon>
        <taxon>Fungi incertae sedis</taxon>
        <taxon>Zoopagomycota</taxon>
        <taxon>Kickxellomycotina</taxon>
        <taxon>Kickxellomycetes</taxon>
        <taxon>Kickxellales</taxon>
        <taxon>Kickxellaceae</taxon>
        <taxon>Coemansia</taxon>
    </lineage>
</organism>
<dbReference type="SMART" id="SM00105">
    <property type="entry name" value="ArfGap"/>
    <property type="match status" value="1"/>
</dbReference>
<keyword evidence="2 4" id="KW-0863">Zinc-finger</keyword>
<dbReference type="PANTHER" id="PTHR23180">
    <property type="entry name" value="CENTAURIN/ARF"/>
    <property type="match status" value="1"/>
</dbReference>
<evidence type="ECO:0000256" key="1">
    <source>
        <dbReference type="ARBA" id="ARBA00022723"/>
    </source>
</evidence>
<dbReference type="Pfam" id="PF16746">
    <property type="entry name" value="BAR_3"/>
    <property type="match status" value="1"/>
</dbReference>